<dbReference type="Proteomes" id="UP000479190">
    <property type="component" value="Unassembled WGS sequence"/>
</dbReference>
<feature type="region of interest" description="Disordered" evidence="1">
    <location>
        <begin position="107"/>
        <end position="126"/>
    </location>
</feature>
<dbReference type="AlphaFoldDB" id="A0A6H5IRT4"/>
<keyword evidence="3" id="KW-1185">Reference proteome</keyword>
<accession>A0A6H5IRT4</accession>
<evidence type="ECO:0000313" key="2">
    <source>
        <dbReference type="EMBL" id="CAB0037419.1"/>
    </source>
</evidence>
<evidence type="ECO:0000256" key="1">
    <source>
        <dbReference type="SAM" id="MobiDB-lite"/>
    </source>
</evidence>
<gene>
    <name evidence="2" type="ORF">TBRA_LOCUS9249</name>
</gene>
<dbReference type="EMBL" id="CADCXV010000853">
    <property type="protein sequence ID" value="CAB0037419.1"/>
    <property type="molecule type" value="Genomic_DNA"/>
</dbReference>
<reference evidence="2 3" key="1">
    <citation type="submission" date="2020-02" db="EMBL/GenBank/DDBJ databases">
        <authorList>
            <person name="Ferguson B K."/>
        </authorList>
    </citation>
    <scope>NUCLEOTIDE SEQUENCE [LARGE SCALE GENOMIC DNA]</scope>
</reference>
<name>A0A6H5IRT4_9HYME</name>
<sequence length="151" mass="16598">MALLSGGRPGRLLADLNTHCAVVAQIITEHRLVSHRARIQNTHTDNRPIALSIAVPRCHMSSDGSIGEIHRSATCRLACDSRCRWPRPLARGRCVMPGVAVVHFSPSRTSRPVGRRPTARSVDRGAALTSSRATDRWCFPARLPDGRDFCQ</sequence>
<organism evidence="2 3">
    <name type="scientific">Trichogramma brassicae</name>
    <dbReference type="NCBI Taxonomy" id="86971"/>
    <lineage>
        <taxon>Eukaryota</taxon>
        <taxon>Metazoa</taxon>
        <taxon>Ecdysozoa</taxon>
        <taxon>Arthropoda</taxon>
        <taxon>Hexapoda</taxon>
        <taxon>Insecta</taxon>
        <taxon>Pterygota</taxon>
        <taxon>Neoptera</taxon>
        <taxon>Endopterygota</taxon>
        <taxon>Hymenoptera</taxon>
        <taxon>Apocrita</taxon>
        <taxon>Proctotrupomorpha</taxon>
        <taxon>Chalcidoidea</taxon>
        <taxon>Trichogrammatidae</taxon>
        <taxon>Trichogramma</taxon>
    </lineage>
</organism>
<evidence type="ECO:0000313" key="3">
    <source>
        <dbReference type="Proteomes" id="UP000479190"/>
    </source>
</evidence>
<proteinExistence type="predicted"/>
<protein>
    <submittedName>
        <fullName evidence="2">Uncharacterized protein</fullName>
    </submittedName>
</protein>